<organism evidence="1">
    <name type="scientific">Arcella intermedia</name>
    <dbReference type="NCBI Taxonomy" id="1963864"/>
    <lineage>
        <taxon>Eukaryota</taxon>
        <taxon>Amoebozoa</taxon>
        <taxon>Tubulinea</taxon>
        <taxon>Elardia</taxon>
        <taxon>Arcellinida</taxon>
        <taxon>Sphaerothecina</taxon>
        <taxon>Arcellidae</taxon>
        <taxon>Arcella</taxon>
    </lineage>
</organism>
<reference evidence="1" key="1">
    <citation type="journal article" date="2020" name="J. Eukaryot. Microbiol.">
        <title>De novo Sequencing, Assembly and Annotation of the Transcriptome for the Free-Living Testate Amoeba Arcella intermedia.</title>
        <authorList>
            <person name="Ribeiro G.M."/>
            <person name="Porfirio-Sousa A.L."/>
            <person name="Maurer-Alcala X.X."/>
            <person name="Katz L.A."/>
            <person name="Lahr D.J.G."/>
        </authorList>
    </citation>
    <scope>NUCLEOTIDE SEQUENCE</scope>
</reference>
<proteinExistence type="predicted"/>
<evidence type="ECO:0000313" key="1">
    <source>
        <dbReference type="EMBL" id="NDV33334.1"/>
    </source>
</evidence>
<name>A0A6B2L8L7_9EUKA</name>
<dbReference type="EMBL" id="GIBP01004365">
    <property type="protein sequence ID" value="NDV33334.1"/>
    <property type="molecule type" value="Transcribed_RNA"/>
</dbReference>
<dbReference type="AlphaFoldDB" id="A0A6B2L8L7"/>
<protein>
    <submittedName>
        <fullName evidence="1">Uncharacterized protein</fullName>
    </submittedName>
</protein>
<dbReference type="PANTHER" id="PTHR48146:SF2">
    <property type="entry name" value="K-STIMULATED PYROPHOSPHATE-ENERGIZED SODIUM PUMP PROTEIN"/>
    <property type="match status" value="1"/>
</dbReference>
<sequence length="320" mass="37807">MELKTPKRYYEVLAEYYVMHPEKADTLHQIEIDTLWDNNQYKIISGLITYLWVFSHCLKRKYYNNLIQTANKLFVLDVEHSTKRFQPVYDYLYKNILSSPTLWNSTEVQRLVLDIFSLVSKYYFYYNSTETAAGLQDFLGQTQAALTAFKDKLEYPKGHTKIHTLNMFVNEVVRQLKSSKNERTILIYLEKLQLFSGDLEIPGTKTKINLRTVLLDYSTPGLPYYPTRKMRDQAKKAIDLLFPEGKITRQATNWFFRFLSPVDLLRSWWYWIFSWLTGLLLLLQHKGSYQEKGAIHVVPLDELENELVKGAYTTENEKDK</sequence>
<dbReference type="PANTHER" id="PTHR48146">
    <property type="entry name" value="K-STIMULATED PYROPHOSPHATE-ENERGIZED SODIUM PUMP PROTEIN"/>
    <property type="match status" value="1"/>
</dbReference>
<accession>A0A6B2L8L7</accession>